<evidence type="ECO:0000256" key="1">
    <source>
        <dbReference type="SAM" id="MobiDB-lite"/>
    </source>
</evidence>
<sequence length="431" mass="49369">MVETRNKGKSQTSTQPSKKAKPTLKRQQPVKPNPNAPPPPSVNHRFYNNAARDRFKDIRGYRVIPERGFDFPKLISNPEFFQVFTTRGWESLNTMIFEEANKTLGIEFYANARFMGQRYVSFGIGKEIDYSPEKINALLEIVPPEECGVKRMMEECKDWSDERWEELLLQLCAWASFVVQTLEGTSCTSEIPLARLLTVFAILDGLPINVGELIANNIYMFASGTKKALPDLSLINWLCENQDCDLFTNDLSAAMMNPLNDTYLDSFTKDYQERLHAIQVAEAAAAGQPQPQPVRRPQPPPPQTVHGEGSSQQGAYAPLHPMMLDYMFGHANWMNEVSDQEYWNRPRFGQEFTEAMCLNRRAMTGSFERFDGSEEAMDSYFEVTRGRAQDREQEIRNDFAAGSRQSRYHMGEDTFAEENRATWIPEDQMQD</sequence>
<proteinExistence type="predicted"/>
<dbReference type="HOGENOM" id="CLU_051087_0_0_1"/>
<dbReference type="EMBL" id="CM001219">
    <property type="protein sequence ID" value="KEH33964.1"/>
    <property type="molecule type" value="Genomic_DNA"/>
</dbReference>
<feature type="compositionally biased region" description="Pro residues" evidence="1">
    <location>
        <begin position="290"/>
        <end position="303"/>
    </location>
</feature>
<dbReference type="InterPro" id="IPR046796">
    <property type="entry name" value="Transposase_32_dom"/>
</dbReference>
<gene>
    <name evidence="3" type="ordered locus">MTR_3g455890</name>
</gene>
<reference evidence="3 5" key="2">
    <citation type="journal article" date="2014" name="BMC Genomics">
        <title>An improved genome release (version Mt4.0) for the model legume Medicago truncatula.</title>
        <authorList>
            <person name="Tang H."/>
            <person name="Krishnakumar V."/>
            <person name="Bidwell S."/>
            <person name="Rosen B."/>
            <person name="Chan A."/>
            <person name="Zhou S."/>
            <person name="Gentzbittel L."/>
            <person name="Childs K.L."/>
            <person name="Yandell M."/>
            <person name="Gundlach H."/>
            <person name="Mayer K.F."/>
            <person name="Schwartz D.C."/>
            <person name="Town C.D."/>
        </authorList>
    </citation>
    <scope>GENOME REANNOTATION</scope>
    <source>
        <strain evidence="3">A17</strain>
        <strain evidence="4 5">cv. Jemalong A17</strain>
    </source>
</reference>
<evidence type="ECO:0000313" key="4">
    <source>
        <dbReference type="EnsemblPlants" id="KEH33964"/>
    </source>
</evidence>
<feature type="region of interest" description="Disordered" evidence="1">
    <location>
        <begin position="408"/>
        <end position="431"/>
    </location>
</feature>
<accession>A0A072UVX1</accession>
<evidence type="ECO:0000259" key="2">
    <source>
        <dbReference type="Pfam" id="PF20167"/>
    </source>
</evidence>
<feature type="compositionally biased region" description="Pro residues" evidence="1">
    <location>
        <begin position="31"/>
        <end position="41"/>
    </location>
</feature>
<feature type="region of interest" description="Disordered" evidence="1">
    <location>
        <begin position="1"/>
        <end position="45"/>
    </location>
</feature>
<feature type="compositionally biased region" description="Basic and acidic residues" evidence="1">
    <location>
        <begin position="409"/>
        <end position="420"/>
    </location>
</feature>
<keyword evidence="5" id="KW-1185">Reference proteome</keyword>
<feature type="domain" description="Putative plant transposon protein" evidence="2">
    <location>
        <begin position="86"/>
        <end position="243"/>
    </location>
</feature>
<organism evidence="3 5">
    <name type="scientific">Medicago truncatula</name>
    <name type="common">Barrel medic</name>
    <name type="synonym">Medicago tribuloides</name>
    <dbReference type="NCBI Taxonomy" id="3880"/>
    <lineage>
        <taxon>Eukaryota</taxon>
        <taxon>Viridiplantae</taxon>
        <taxon>Streptophyta</taxon>
        <taxon>Embryophyta</taxon>
        <taxon>Tracheophyta</taxon>
        <taxon>Spermatophyta</taxon>
        <taxon>Magnoliopsida</taxon>
        <taxon>eudicotyledons</taxon>
        <taxon>Gunneridae</taxon>
        <taxon>Pentapetalae</taxon>
        <taxon>rosids</taxon>
        <taxon>fabids</taxon>
        <taxon>Fabales</taxon>
        <taxon>Fabaceae</taxon>
        <taxon>Papilionoideae</taxon>
        <taxon>50 kb inversion clade</taxon>
        <taxon>NPAAA clade</taxon>
        <taxon>Hologalegina</taxon>
        <taxon>IRL clade</taxon>
        <taxon>Trifolieae</taxon>
        <taxon>Medicago</taxon>
    </lineage>
</organism>
<evidence type="ECO:0000313" key="5">
    <source>
        <dbReference type="Proteomes" id="UP000002051"/>
    </source>
</evidence>
<dbReference type="AlphaFoldDB" id="A0A072UVX1"/>
<reference evidence="4" key="3">
    <citation type="submission" date="2015-04" db="UniProtKB">
        <authorList>
            <consortium name="EnsemblPlants"/>
        </authorList>
    </citation>
    <scope>IDENTIFICATION</scope>
    <source>
        <strain evidence="4">cv. Jemalong A17</strain>
    </source>
</reference>
<reference evidence="3 5" key="1">
    <citation type="journal article" date="2011" name="Nature">
        <title>The Medicago genome provides insight into the evolution of rhizobial symbioses.</title>
        <authorList>
            <person name="Young N.D."/>
            <person name="Debelle F."/>
            <person name="Oldroyd G.E."/>
            <person name="Geurts R."/>
            <person name="Cannon S.B."/>
            <person name="Udvardi M.K."/>
            <person name="Benedito V.A."/>
            <person name="Mayer K.F."/>
            <person name="Gouzy J."/>
            <person name="Schoof H."/>
            <person name="Van de Peer Y."/>
            <person name="Proost S."/>
            <person name="Cook D.R."/>
            <person name="Meyers B.C."/>
            <person name="Spannagl M."/>
            <person name="Cheung F."/>
            <person name="De Mita S."/>
            <person name="Krishnakumar V."/>
            <person name="Gundlach H."/>
            <person name="Zhou S."/>
            <person name="Mudge J."/>
            <person name="Bharti A.K."/>
            <person name="Murray J.D."/>
            <person name="Naoumkina M.A."/>
            <person name="Rosen B."/>
            <person name="Silverstein K.A."/>
            <person name="Tang H."/>
            <person name="Rombauts S."/>
            <person name="Zhao P.X."/>
            <person name="Zhou P."/>
            <person name="Barbe V."/>
            <person name="Bardou P."/>
            <person name="Bechner M."/>
            <person name="Bellec A."/>
            <person name="Berger A."/>
            <person name="Berges H."/>
            <person name="Bidwell S."/>
            <person name="Bisseling T."/>
            <person name="Choisne N."/>
            <person name="Couloux A."/>
            <person name="Denny R."/>
            <person name="Deshpande S."/>
            <person name="Dai X."/>
            <person name="Doyle J.J."/>
            <person name="Dudez A.M."/>
            <person name="Farmer A.D."/>
            <person name="Fouteau S."/>
            <person name="Franken C."/>
            <person name="Gibelin C."/>
            <person name="Gish J."/>
            <person name="Goldstein S."/>
            <person name="Gonzalez A.J."/>
            <person name="Green P.J."/>
            <person name="Hallab A."/>
            <person name="Hartog M."/>
            <person name="Hua A."/>
            <person name="Humphray S.J."/>
            <person name="Jeong D.H."/>
            <person name="Jing Y."/>
            <person name="Jocker A."/>
            <person name="Kenton S.M."/>
            <person name="Kim D.J."/>
            <person name="Klee K."/>
            <person name="Lai H."/>
            <person name="Lang C."/>
            <person name="Lin S."/>
            <person name="Macmil S.L."/>
            <person name="Magdelenat G."/>
            <person name="Matthews L."/>
            <person name="McCorrison J."/>
            <person name="Monaghan E.L."/>
            <person name="Mun J.H."/>
            <person name="Najar F.Z."/>
            <person name="Nicholson C."/>
            <person name="Noirot C."/>
            <person name="O'Bleness M."/>
            <person name="Paule C.R."/>
            <person name="Poulain J."/>
            <person name="Prion F."/>
            <person name="Qin B."/>
            <person name="Qu C."/>
            <person name="Retzel E.F."/>
            <person name="Riddle C."/>
            <person name="Sallet E."/>
            <person name="Samain S."/>
            <person name="Samson N."/>
            <person name="Sanders I."/>
            <person name="Saurat O."/>
            <person name="Scarpelli C."/>
            <person name="Schiex T."/>
            <person name="Segurens B."/>
            <person name="Severin A.J."/>
            <person name="Sherrier D.J."/>
            <person name="Shi R."/>
            <person name="Sims S."/>
            <person name="Singer S.R."/>
            <person name="Sinharoy S."/>
            <person name="Sterck L."/>
            <person name="Viollet A."/>
            <person name="Wang B.B."/>
            <person name="Wang K."/>
            <person name="Wang M."/>
            <person name="Wang X."/>
            <person name="Warfsmann J."/>
            <person name="Weissenbach J."/>
            <person name="White D.D."/>
            <person name="White J.D."/>
            <person name="Wiley G.B."/>
            <person name="Wincker P."/>
            <person name="Xing Y."/>
            <person name="Yang L."/>
            <person name="Yao Z."/>
            <person name="Ying F."/>
            <person name="Zhai J."/>
            <person name="Zhou L."/>
            <person name="Zuber A."/>
            <person name="Denarie J."/>
            <person name="Dixon R.A."/>
            <person name="May G.D."/>
            <person name="Schwartz D.C."/>
            <person name="Rogers J."/>
            <person name="Quetier F."/>
            <person name="Town C.D."/>
            <person name="Roe B.A."/>
        </authorList>
    </citation>
    <scope>NUCLEOTIDE SEQUENCE [LARGE SCALE GENOMIC DNA]</scope>
    <source>
        <strain evidence="3">A17</strain>
        <strain evidence="4 5">cv. Jemalong A17</strain>
    </source>
</reference>
<dbReference type="Pfam" id="PF20167">
    <property type="entry name" value="Transposase_32"/>
    <property type="match status" value="1"/>
</dbReference>
<feature type="region of interest" description="Disordered" evidence="1">
    <location>
        <begin position="283"/>
        <end position="314"/>
    </location>
</feature>
<evidence type="ECO:0000313" key="3">
    <source>
        <dbReference type="EMBL" id="KEH33964.1"/>
    </source>
</evidence>
<name>A0A072UVX1_MEDTR</name>
<dbReference type="Proteomes" id="UP000002051">
    <property type="component" value="Chromosome 3"/>
</dbReference>
<dbReference type="EnsemblPlants" id="KEH33964">
    <property type="protein sequence ID" value="KEH33964"/>
    <property type="gene ID" value="MTR_3g455890"/>
</dbReference>
<protein>
    <recommendedName>
        <fullName evidence="2">Putative plant transposon protein domain-containing protein</fullName>
    </recommendedName>
</protein>